<dbReference type="SUPFAM" id="SSF47616">
    <property type="entry name" value="GST C-terminal domain-like"/>
    <property type="match status" value="1"/>
</dbReference>
<dbReference type="PANTHER" id="PTHR42673:SF4">
    <property type="entry name" value="MALEYLACETOACETATE ISOMERASE"/>
    <property type="match status" value="1"/>
</dbReference>
<comment type="caution">
    <text evidence="2">The sequence shown here is derived from an EMBL/GenBank/DDBJ whole genome shotgun (WGS) entry which is preliminary data.</text>
</comment>
<dbReference type="InterPro" id="IPR036282">
    <property type="entry name" value="Glutathione-S-Trfase_C_sf"/>
</dbReference>
<dbReference type="GO" id="GO:0016034">
    <property type="term" value="F:maleylacetoacetate isomerase activity"/>
    <property type="evidence" value="ECO:0007669"/>
    <property type="project" value="TreeGrafter"/>
</dbReference>
<dbReference type="Pfam" id="PF13409">
    <property type="entry name" value="GST_N_2"/>
    <property type="match status" value="1"/>
</dbReference>
<evidence type="ECO:0000313" key="2">
    <source>
        <dbReference type="EMBL" id="KAF5348565.1"/>
    </source>
</evidence>
<gene>
    <name evidence="2" type="ORF">D9756_009622</name>
</gene>
<dbReference type="PANTHER" id="PTHR42673">
    <property type="entry name" value="MALEYLACETOACETATE ISOMERASE"/>
    <property type="match status" value="1"/>
</dbReference>
<feature type="domain" description="GST N-terminal" evidence="1">
    <location>
        <begin position="10"/>
        <end position="102"/>
    </location>
</feature>
<dbReference type="EMBL" id="JAACJO010000019">
    <property type="protein sequence ID" value="KAF5348565.1"/>
    <property type="molecule type" value="Genomic_DNA"/>
</dbReference>
<dbReference type="Proteomes" id="UP000559027">
    <property type="component" value="Unassembled WGS sequence"/>
</dbReference>
<proteinExistence type="predicted"/>
<accession>A0A8H5FSZ4</accession>
<protein>
    <recommendedName>
        <fullName evidence="1">GST N-terminal domain-containing protein</fullName>
    </recommendedName>
</protein>
<dbReference type="InterPro" id="IPR004045">
    <property type="entry name" value="Glutathione_S-Trfase_N"/>
</dbReference>
<dbReference type="PROSITE" id="PS50404">
    <property type="entry name" value="GST_NTER"/>
    <property type="match status" value="1"/>
</dbReference>
<dbReference type="OrthoDB" id="4951845at2759"/>
<organism evidence="2 3">
    <name type="scientific">Leucocoprinus leucothites</name>
    <dbReference type="NCBI Taxonomy" id="201217"/>
    <lineage>
        <taxon>Eukaryota</taxon>
        <taxon>Fungi</taxon>
        <taxon>Dikarya</taxon>
        <taxon>Basidiomycota</taxon>
        <taxon>Agaricomycotina</taxon>
        <taxon>Agaricomycetes</taxon>
        <taxon>Agaricomycetidae</taxon>
        <taxon>Agaricales</taxon>
        <taxon>Agaricineae</taxon>
        <taxon>Agaricaceae</taxon>
        <taxon>Leucocoprinus</taxon>
    </lineage>
</organism>
<dbReference type="AlphaFoldDB" id="A0A8H5FSZ4"/>
<dbReference type="Pfam" id="PF22041">
    <property type="entry name" value="GST_C_7"/>
    <property type="match status" value="1"/>
</dbReference>
<dbReference type="GO" id="GO:0006559">
    <property type="term" value="P:L-phenylalanine catabolic process"/>
    <property type="evidence" value="ECO:0007669"/>
    <property type="project" value="TreeGrafter"/>
</dbReference>
<evidence type="ECO:0000259" key="1">
    <source>
        <dbReference type="PROSITE" id="PS50404"/>
    </source>
</evidence>
<reference evidence="2 3" key="1">
    <citation type="journal article" date="2020" name="ISME J.">
        <title>Uncovering the hidden diversity of litter-decomposition mechanisms in mushroom-forming fungi.</title>
        <authorList>
            <person name="Floudas D."/>
            <person name="Bentzer J."/>
            <person name="Ahren D."/>
            <person name="Johansson T."/>
            <person name="Persson P."/>
            <person name="Tunlid A."/>
        </authorList>
    </citation>
    <scope>NUCLEOTIDE SEQUENCE [LARGE SCALE GENOMIC DNA]</scope>
    <source>
        <strain evidence="2 3">CBS 146.42</strain>
    </source>
</reference>
<dbReference type="SUPFAM" id="SSF52833">
    <property type="entry name" value="Thioredoxin-like"/>
    <property type="match status" value="1"/>
</dbReference>
<dbReference type="InterPro" id="IPR036249">
    <property type="entry name" value="Thioredoxin-like_sf"/>
</dbReference>
<dbReference type="GO" id="GO:0006749">
    <property type="term" value="P:glutathione metabolic process"/>
    <property type="evidence" value="ECO:0007669"/>
    <property type="project" value="TreeGrafter"/>
</dbReference>
<dbReference type="GO" id="GO:0004364">
    <property type="term" value="F:glutathione transferase activity"/>
    <property type="evidence" value="ECO:0007669"/>
    <property type="project" value="TreeGrafter"/>
</dbReference>
<dbReference type="Gene3D" id="3.40.30.10">
    <property type="entry name" value="Glutaredoxin"/>
    <property type="match status" value="1"/>
</dbReference>
<name>A0A8H5FSZ4_9AGAR</name>
<sequence length="251" mass="28612">MASAFIFFDIPCKKSDKRWSLNTWKTRYTLHYKGLSYETQWVEYPHIEEACKKNGIPPLRKKPDGVSPHYTCPSLVDKSTGAALTDSVQIAQYLDKTYPHTPRVFPNDSDGLQFAFAELHDQRLAPGWPLIFPAVAKILNPPSAEYFYRTRTQAFGKPLEELIKSEEERVETMKKFKGLWDALEAWYSKTDGPFLMGEVISFADFVVASDVKFVLAAWGEGSVNWREFATWHGGKWVRLTEEVDKACGISG</sequence>
<evidence type="ECO:0000313" key="3">
    <source>
        <dbReference type="Proteomes" id="UP000559027"/>
    </source>
</evidence>
<dbReference type="Gene3D" id="1.20.1050.10">
    <property type="match status" value="1"/>
</dbReference>
<dbReference type="InterPro" id="IPR054416">
    <property type="entry name" value="GST_UstS-like_C"/>
</dbReference>
<keyword evidence="3" id="KW-1185">Reference proteome</keyword>